<dbReference type="EMBL" id="CP036298">
    <property type="protein sequence ID" value="QDV26356.1"/>
    <property type="molecule type" value="Genomic_DNA"/>
</dbReference>
<dbReference type="KEGG" id="ahel:Q31a_47290"/>
<accession>A0A518GCN0</accession>
<evidence type="ECO:0000313" key="2">
    <source>
        <dbReference type="Proteomes" id="UP000318017"/>
    </source>
</evidence>
<proteinExistence type="predicted"/>
<evidence type="ECO:0000313" key="1">
    <source>
        <dbReference type="EMBL" id="QDV26356.1"/>
    </source>
</evidence>
<dbReference type="AlphaFoldDB" id="A0A518GCN0"/>
<gene>
    <name evidence="1" type="ORF">Q31a_47290</name>
</gene>
<protein>
    <submittedName>
        <fullName evidence="1">Uncharacterized protein</fullName>
    </submittedName>
</protein>
<organism evidence="1 2">
    <name type="scientific">Aureliella helgolandensis</name>
    <dbReference type="NCBI Taxonomy" id="2527968"/>
    <lineage>
        <taxon>Bacteria</taxon>
        <taxon>Pseudomonadati</taxon>
        <taxon>Planctomycetota</taxon>
        <taxon>Planctomycetia</taxon>
        <taxon>Pirellulales</taxon>
        <taxon>Pirellulaceae</taxon>
        <taxon>Aureliella</taxon>
    </lineage>
</organism>
<keyword evidence="2" id="KW-1185">Reference proteome</keyword>
<dbReference type="Proteomes" id="UP000318017">
    <property type="component" value="Chromosome"/>
</dbReference>
<reference evidence="1 2" key="1">
    <citation type="submission" date="2019-02" db="EMBL/GenBank/DDBJ databases">
        <title>Deep-cultivation of Planctomycetes and their phenomic and genomic characterization uncovers novel biology.</title>
        <authorList>
            <person name="Wiegand S."/>
            <person name="Jogler M."/>
            <person name="Boedeker C."/>
            <person name="Pinto D."/>
            <person name="Vollmers J."/>
            <person name="Rivas-Marin E."/>
            <person name="Kohn T."/>
            <person name="Peeters S.H."/>
            <person name="Heuer A."/>
            <person name="Rast P."/>
            <person name="Oberbeckmann S."/>
            <person name="Bunk B."/>
            <person name="Jeske O."/>
            <person name="Meyerdierks A."/>
            <person name="Storesund J.E."/>
            <person name="Kallscheuer N."/>
            <person name="Luecker S."/>
            <person name="Lage O.M."/>
            <person name="Pohl T."/>
            <person name="Merkel B.J."/>
            <person name="Hornburger P."/>
            <person name="Mueller R.-W."/>
            <person name="Bruemmer F."/>
            <person name="Labrenz M."/>
            <person name="Spormann A.M."/>
            <person name="Op den Camp H."/>
            <person name="Overmann J."/>
            <person name="Amann R."/>
            <person name="Jetten M.S.M."/>
            <person name="Mascher T."/>
            <person name="Medema M.H."/>
            <person name="Devos D.P."/>
            <person name="Kaster A.-K."/>
            <person name="Ovreas L."/>
            <person name="Rohde M."/>
            <person name="Galperin M.Y."/>
            <person name="Jogler C."/>
        </authorList>
    </citation>
    <scope>NUCLEOTIDE SEQUENCE [LARGE SCALE GENOMIC DNA]</scope>
    <source>
        <strain evidence="1 2">Q31a</strain>
    </source>
</reference>
<dbReference type="RefSeq" id="WP_145082444.1">
    <property type="nucleotide sequence ID" value="NZ_CP036298.1"/>
</dbReference>
<name>A0A518GCN0_9BACT</name>
<sequence length="204" mass="22459">MPNLTSPHLRNRATQTDILLAFADRLREHPLLNVQNVVVSDQAVPEDMPGGGFLVCIAPGSGNFPAELWDAASHAQATEDGSAVIGVYTKIRRDRRGRREFSLFGRRKQLSDTPEELDRPSLITWKQSILKLLTVGDPTWAHPGGAPMLDVAVEAWEPSRDGIPLCRDVPRPVSATGVLDVPGFPGWIGLQLTFSIAWDWDLYA</sequence>